<feature type="compositionally biased region" description="Acidic residues" evidence="1">
    <location>
        <begin position="85"/>
        <end position="95"/>
    </location>
</feature>
<feature type="region of interest" description="Disordered" evidence="1">
    <location>
        <begin position="85"/>
        <end position="122"/>
    </location>
</feature>
<evidence type="ECO:0000313" key="3">
    <source>
        <dbReference type="Proteomes" id="UP001583172"/>
    </source>
</evidence>
<comment type="caution">
    <text evidence="2">The sequence shown here is derived from an EMBL/GenBank/DDBJ whole genome shotgun (WGS) entry which is preliminary data.</text>
</comment>
<sequence length="122" mass="13585">MLVSVILNIRIQRTILHIARNILEGLDKIYKRPFAHGEFTTELRTTENAQLLTLIVGTLPYKSYVSGYESAEAATNMIGLLGMGEMEDSDSEEDSESGRITERTPLTTPRWNASVRIGSTDP</sequence>
<organism evidence="2 3">
    <name type="scientific">Humicola insolens</name>
    <name type="common">Soft-rot fungus</name>
    <dbReference type="NCBI Taxonomy" id="85995"/>
    <lineage>
        <taxon>Eukaryota</taxon>
        <taxon>Fungi</taxon>
        <taxon>Dikarya</taxon>
        <taxon>Ascomycota</taxon>
        <taxon>Pezizomycotina</taxon>
        <taxon>Sordariomycetes</taxon>
        <taxon>Sordariomycetidae</taxon>
        <taxon>Sordariales</taxon>
        <taxon>Chaetomiaceae</taxon>
        <taxon>Mycothermus</taxon>
    </lineage>
</organism>
<protein>
    <submittedName>
        <fullName evidence="2">Uncharacterized protein</fullName>
    </submittedName>
</protein>
<name>A0ABR3V1R5_HUMIN</name>
<dbReference type="Proteomes" id="UP001583172">
    <property type="component" value="Unassembled WGS sequence"/>
</dbReference>
<keyword evidence="3" id="KW-1185">Reference proteome</keyword>
<proteinExistence type="predicted"/>
<reference evidence="2 3" key="1">
    <citation type="journal article" date="2024" name="Commun. Biol.">
        <title>Comparative genomic analysis of thermophilic fungi reveals convergent evolutionary adaptations and gene losses.</title>
        <authorList>
            <person name="Steindorff A.S."/>
            <person name="Aguilar-Pontes M.V."/>
            <person name="Robinson A.J."/>
            <person name="Andreopoulos B."/>
            <person name="LaButti K."/>
            <person name="Kuo A."/>
            <person name="Mondo S."/>
            <person name="Riley R."/>
            <person name="Otillar R."/>
            <person name="Haridas S."/>
            <person name="Lipzen A."/>
            <person name="Grimwood J."/>
            <person name="Schmutz J."/>
            <person name="Clum A."/>
            <person name="Reid I.D."/>
            <person name="Moisan M.C."/>
            <person name="Butler G."/>
            <person name="Nguyen T.T.M."/>
            <person name="Dewar K."/>
            <person name="Conant G."/>
            <person name="Drula E."/>
            <person name="Henrissat B."/>
            <person name="Hansel C."/>
            <person name="Singer S."/>
            <person name="Hutchinson M.I."/>
            <person name="de Vries R.P."/>
            <person name="Natvig D.O."/>
            <person name="Powell A.J."/>
            <person name="Tsang A."/>
            <person name="Grigoriev I.V."/>
        </authorList>
    </citation>
    <scope>NUCLEOTIDE SEQUENCE [LARGE SCALE GENOMIC DNA]</scope>
    <source>
        <strain evidence="2 3">CBS 620.91</strain>
    </source>
</reference>
<dbReference type="EMBL" id="JAZGSY010000579">
    <property type="protein sequence ID" value="KAL1835644.1"/>
    <property type="molecule type" value="Genomic_DNA"/>
</dbReference>
<gene>
    <name evidence="2" type="ORF">VTJ49DRAFT_6298</name>
</gene>
<accession>A0ABR3V1R5</accession>
<evidence type="ECO:0000313" key="2">
    <source>
        <dbReference type="EMBL" id="KAL1835644.1"/>
    </source>
</evidence>
<evidence type="ECO:0000256" key="1">
    <source>
        <dbReference type="SAM" id="MobiDB-lite"/>
    </source>
</evidence>